<feature type="compositionally biased region" description="Basic and acidic residues" evidence="1">
    <location>
        <begin position="90"/>
        <end position="113"/>
    </location>
</feature>
<dbReference type="AlphaFoldDB" id="A0A0V1K8D0"/>
<evidence type="ECO:0000313" key="2">
    <source>
        <dbReference type="EMBL" id="KRZ43452.1"/>
    </source>
</evidence>
<gene>
    <name evidence="2" type="ORF">T4C_4182</name>
</gene>
<evidence type="ECO:0000313" key="3">
    <source>
        <dbReference type="Proteomes" id="UP000054826"/>
    </source>
</evidence>
<comment type="caution">
    <text evidence="2">The sequence shown here is derived from an EMBL/GenBank/DDBJ whole genome shotgun (WGS) entry which is preliminary data.</text>
</comment>
<dbReference type="Proteomes" id="UP000054826">
    <property type="component" value="Unassembled WGS sequence"/>
</dbReference>
<name>A0A0V1K8D0_TRIPS</name>
<reference evidence="2 3" key="1">
    <citation type="submission" date="2015-01" db="EMBL/GenBank/DDBJ databases">
        <title>Evolution of Trichinella species and genotypes.</title>
        <authorList>
            <person name="Korhonen P.K."/>
            <person name="Edoardo P."/>
            <person name="Giuseppe L.R."/>
            <person name="Gasser R.B."/>
        </authorList>
    </citation>
    <scope>NUCLEOTIDE SEQUENCE [LARGE SCALE GENOMIC DNA]</scope>
    <source>
        <strain evidence="2">ISS176</strain>
    </source>
</reference>
<accession>A0A0V1K8D0</accession>
<protein>
    <submittedName>
        <fullName evidence="2">Uncharacterized protein</fullName>
    </submittedName>
</protein>
<feature type="region of interest" description="Disordered" evidence="1">
    <location>
        <begin position="90"/>
        <end position="129"/>
    </location>
</feature>
<proteinExistence type="predicted"/>
<sequence>MLPVRTAGGFWRQTCTTRQVGTQLTVVQQAVQSSLVRRVIRSLTQGSAEGPQLRECQQDSRGIKLTHPGATLRRNPSIYWTIEQLEFRARAKMRPREQGGASTERRTGADPEKSNPPTPPGEWLQEVVNNGDFAKEISKL</sequence>
<dbReference type="EMBL" id="JYDV01000010">
    <property type="protein sequence ID" value="KRZ43452.1"/>
    <property type="molecule type" value="Genomic_DNA"/>
</dbReference>
<organism evidence="2 3">
    <name type="scientific">Trichinella pseudospiralis</name>
    <name type="common">Parasitic roundworm</name>
    <dbReference type="NCBI Taxonomy" id="6337"/>
    <lineage>
        <taxon>Eukaryota</taxon>
        <taxon>Metazoa</taxon>
        <taxon>Ecdysozoa</taxon>
        <taxon>Nematoda</taxon>
        <taxon>Enoplea</taxon>
        <taxon>Dorylaimia</taxon>
        <taxon>Trichinellida</taxon>
        <taxon>Trichinellidae</taxon>
        <taxon>Trichinella</taxon>
    </lineage>
</organism>
<evidence type="ECO:0000256" key="1">
    <source>
        <dbReference type="SAM" id="MobiDB-lite"/>
    </source>
</evidence>